<dbReference type="InterPro" id="IPR036047">
    <property type="entry name" value="F-box-like_dom_sf"/>
</dbReference>
<name>A0ABR1JC18_9AGAR</name>
<dbReference type="SUPFAM" id="SSF81383">
    <property type="entry name" value="F-box domain"/>
    <property type="match status" value="1"/>
</dbReference>
<organism evidence="2 3">
    <name type="scientific">Marasmiellus scandens</name>
    <dbReference type="NCBI Taxonomy" id="2682957"/>
    <lineage>
        <taxon>Eukaryota</taxon>
        <taxon>Fungi</taxon>
        <taxon>Dikarya</taxon>
        <taxon>Basidiomycota</taxon>
        <taxon>Agaricomycotina</taxon>
        <taxon>Agaricomycetes</taxon>
        <taxon>Agaricomycetidae</taxon>
        <taxon>Agaricales</taxon>
        <taxon>Marasmiineae</taxon>
        <taxon>Omphalotaceae</taxon>
        <taxon>Marasmiellus</taxon>
    </lineage>
</organism>
<feature type="domain" description="F-box" evidence="1">
    <location>
        <begin position="65"/>
        <end position="112"/>
    </location>
</feature>
<comment type="caution">
    <text evidence="2">The sequence shown here is derived from an EMBL/GenBank/DDBJ whole genome shotgun (WGS) entry which is preliminary data.</text>
</comment>
<dbReference type="InterPro" id="IPR001810">
    <property type="entry name" value="F-box_dom"/>
</dbReference>
<dbReference type="Gene3D" id="3.80.10.10">
    <property type="entry name" value="Ribonuclease Inhibitor"/>
    <property type="match status" value="1"/>
</dbReference>
<evidence type="ECO:0000259" key="1">
    <source>
        <dbReference type="Pfam" id="PF12937"/>
    </source>
</evidence>
<dbReference type="InterPro" id="IPR032675">
    <property type="entry name" value="LRR_dom_sf"/>
</dbReference>
<protein>
    <recommendedName>
        <fullName evidence="1">F-box domain-containing protein</fullName>
    </recommendedName>
</protein>
<proteinExistence type="predicted"/>
<sequence length="619" mass="70579">MSISSTLRRIAERLDENATAIEFLRNANRSTLDQHAAVRAEIDKLPNVFADIKMYCNEMASISWLPDEVLANVFYHFVLICNPWKADWCHILLVCRRWKQVAMGSTELWTFITEEADEGRMCEWERRSKDRALSFKFTLTPTQQSHWIHDLFARNSHRIMSLEVRGLASQLRQFFGVDITAVPHLSGLKELSIEPLKSDPAMGVSIRINHPRWRSLRLLRLSGVCVENVAELRLSNLTHLVLELETTSSSSGPLSFPELLLVLRRSPFLQILSISGYMNAESADELISSTSSLDAIHLPHLQRLKFLGSPHNLTQRLIGALKIPPTTSIAISTSYTDKNISSIKNLVAPLCLHLRKSGAPVLRSMNIASINGFGFRIAFSDQSECSDVESAHIWVELRLSSHTDVHSHWAYRTMFQPSFRTALTKMIHSLPSNHEITHLDVVKIGNKRTFSTQTWSKLFLLLPRSLTIRLFLTNESTVPILNGFLDAMQSSALKDTPKKPKKPKIDMQECLRFIQMEIIHPKPFVVRRSNPPVFYPSSSIITNSYYRLRDFLLQYRDLDLKQKPKGEPVSTVCIENLQGLWQRETGGVISRILSPLADEFTWERKRDRILAKMSAADKS</sequence>
<evidence type="ECO:0000313" key="2">
    <source>
        <dbReference type="EMBL" id="KAK7457047.1"/>
    </source>
</evidence>
<keyword evidence="3" id="KW-1185">Reference proteome</keyword>
<gene>
    <name evidence="2" type="ORF">VKT23_010350</name>
</gene>
<evidence type="ECO:0000313" key="3">
    <source>
        <dbReference type="Proteomes" id="UP001498398"/>
    </source>
</evidence>
<dbReference type="Pfam" id="PF12937">
    <property type="entry name" value="F-box-like"/>
    <property type="match status" value="1"/>
</dbReference>
<dbReference type="EMBL" id="JBANRG010000020">
    <property type="protein sequence ID" value="KAK7457047.1"/>
    <property type="molecule type" value="Genomic_DNA"/>
</dbReference>
<reference evidence="2 3" key="1">
    <citation type="submission" date="2024-01" db="EMBL/GenBank/DDBJ databases">
        <title>A draft genome for the cacao thread blight pathogen Marasmiellus scandens.</title>
        <authorList>
            <person name="Baruah I.K."/>
            <person name="Leung J."/>
            <person name="Bukari Y."/>
            <person name="Amoako-Attah I."/>
            <person name="Meinhardt L.W."/>
            <person name="Bailey B.A."/>
            <person name="Cohen S.P."/>
        </authorList>
    </citation>
    <scope>NUCLEOTIDE SEQUENCE [LARGE SCALE GENOMIC DNA]</scope>
    <source>
        <strain evidence="2 3">GH-19</strain>
    </source>
</reference>
<accession>A0ABR1JC18</accession>
<dbReference type="Proteomes" id="UP001498398">
    <property type="component" value="Unassembled WGS sequence"/>
</dbReference>